<name>A0ABT0WL80_9BURK</name>
<keyword evidence="3" id="KW-1185">Reference proteome</keyword>
<evidence type="ECO:0000313" key="3">
    <source>
        <dbReference type="Proteomes" id="UP001202243"/>
    </source>
</evidence>
<evidence type="ECO:0000256" key="1">
    <source>
        <dbReference type="SAM" id="MobiDB-lite"/>
    </source>
</evidence>
<accession>A0ABT0WL80</accession>
<organism evidence="2 3">
    <name type="scientific">Janthinobacterium kumbetense</name>
    <dbReference type="NCBI Taxonomy" id="2950280"/>
    <lineage>
        <taxon>Bacteria</taxon>
        <taxon>Pseudomonadati</taxon>
        <taxon>Pseudomonadota</taxon>
        <taxon>Betaproteobacteria</taxon>
        <taxon>Burkholderiales</taxon>
        <taxon>Oxalobacteraceae</taxon>
        <taxon>Janthinobacterium</taxon>
    </lineage>
</organism>
<dbReference type="EMBL" id="JAMQGR010000001">
    <property type="protein sequence ID" value="MCM2564810.1"/>
    <property type="molecule type" value="Genomic_DNA"/>
</dbReference>
<comment type="caution">
    <text evidence="2">The sequence shown here is derived from an EMBL/GenBank/DDBJ whole genome shotgun (WGS) entry which is preliminary data.</text>
</comment>
<gene>
    <name evidence="2" type="ORF">NCG91_04305</name>
</gene>
<reference evidence="2 3" key="1">
    <citation type="submission" date="2022-06" db="EMBL/GenBank/DDBJ databases">
        <title>Janthinobacterium kumbetensis sp. nov., isolated from spring water in Turkey.</title>
        <authorList>
            <person name="Inan Bektas K."/>
            <person name="Belduz A.A."/>
            <person name="Canakci S."/>
            <person name="Nalcaoglu A."/>
            <person name="Ceylan E."/>
            <person name="Kati H."/>
        </authorList>
    </citation>
    <scope>NUCLEOTIDE SEQUENCE [LARGE SCALE GENOMIC DNA]</scope>
    <source>
        <strain evidence="2 3">GK</strain>
    </source>
</reference>
<protein>
    <submittedName>
        <fullName evidence="2">Uncharacterized protein</fullName>
    </submittedName>
</protein>
<evidence type="ECO:0000313" key="2">
    <source>
        <dbReference type="EMBL" id="MCM2564810.1"/>
    </source>
</evidence>
<feature type="region of interest" description="Disordered" evidence="1">
    <location>
        <begin position="1"/>
        <end position="32"/>
    </location>
</feature>
<dbReference type="Proteomes" id="UP001202243">
    <property type="component" value="Unassembled WGS sequence"/>
</dbReference>
<sequence>MRSPNDNATLELPGIKLPPVTKKRGRPALHADPAARQRAYMARNGIVPMTVQLPEALHAEFMTWLTSKGKKQSTVIAHLIRTQLLRKR</sequence>
<proteinExistence type="predicted"/>
<dbReference type="RefSeq" id="WP_251348712.1">
    <property type="nucleotide sequence ID" value="NZ_JAMQGR010000001.1"/>
</dbReference>